<dbReference type="HOGENOM" id="CLU_2437561_0_0_9"/>
<dbReference type="RefSeq" id="WP_005838969.1">
    <property type="nucleotide sequence ID" value="NZ_GG697141.2"/>
</dbReference>
<keyword evidence="2" id="KW-1185">Reference proteome</keyword>
<dbReference type="STRING" id="500635.MITSMUL_03115"/>
<dbReference type="EMBL" id="ABWK02000001">
    <property type="protein sequence ID" value="EEX69984.1"/>
    <property type="molecule type" value="Genomic_DNA"/>
</dbReference>
<name>C9KJB8_9FIRM</name>
<protein>
    <submittedName>
        <fullName evidence="1">Uncharacterized protein</fullName>
    </submittedName>
</protein>
<evidence type="ECO:0000313" key="1">
    <source>
        <dbReference type="EMBL" id="EEX69984.1"/>
    </source>
</evidence>
<organism evidence="1 2">
    <name type="scientific">Mitsuokella multacida DSM 20544</name>
    <dbReference type="NCBI Taxonomy" id="500635"/>
    <lineage>
        <taxon>Bacteria</taxon>
        <taxon>Bacillati</taxon>
        <taxon>Bacillota</taxon>
        <taxon>Negativicutes</taxon>
        <taxon>Selenomonadales</taxon>
        <taxon>Selenomonadaceae</taxon>
        <taxon>Mitsuokella</taxon>
    </lineage>
</organism>
<reference evidence="1" key="1">
    <citation type="submission" date="2009-09" db="EMBL/GenBank/DDBJ databases">
        <authorList>
            <person name="Weinstock G."/>
            <person name="Sodergren E."/>
            <person name="Clifton S."/>
            <person name="Fulton L."/>
            <person name="Fulton B."/>
            <person name="Courtney L."/>
            <person name="Fronick C."/>
            <person name="Harrison M."/>
            <person name="Strong C."/>
            <person name="Farmer C."/>
            <person name="Delahaunty K."/>
            <person name="Markovic C."/>
            <person name="Hall O."/>
            <person name="Minx P."/>
            <person name="Tomlinson C."/>
            <person name="Mitreva M."/>
            <person name="Nelson J."/>
            <person name="Hou S."/>
            <person name="Wollam A."/>
            <person name="Pepin K.H."/>
            <person name="Johnson M."/>
            <person name="Bhonagiri V."/>
            <person name="Nash W.E."/>
            <person name="Warren W."/>
            <person name="Chinwalla A."/>
            <person name="Mardis E.R."/>
            <person name="Wilson R.K."/>
        </authorList>
    </citation>
    <scope>NUCLEOTIDE SEQUENCE [LARGE SCALE GENOMIC DNA]</scope>
    <source>
        <strain evidence="1">DSM 20544</strain>
    </source>
</reference>
<dbReference type="GeneID" id="93480340"/>
<accession>C9KJB8</accession>
<dbReference type="Proteomes" id="UP000003671">
    <property type="component" value="Unassembled WGS sequence"/>
</dbReference>
<gene>
    <name evidence="1" type="ORF">MITSMUL_03115</name>
</gene>
<sequence>MKKFKREYLIEELGLPYSLCNEYFIEDTIDYADCGLVDHTLIFRDVDGKTYRASYDKPEEPEDWTPWEDEEEVECQEVVPVKTIKWVDKK</sequence>
<proteinExistence type="predicted"/>
<comment type="caution">
    <text evidence="1">The sequence shown here is derived from an EMBL/GenBank/DDBJ whole genome shotgun (WGS) entry which is preliminary data.</text>
</comment>
<evidence type="ECO:0000313" key="2">
    <source>
        <dbReference type="Proteomes" id="UP000003671"/>
    </source>
</evidence>
<dbReference type="AlphaFoldDB" id="C9KJB8"/>